<organism evidence="2 3">
    <name type="scientific">Polarella glacialis</name>
    <name type="common">Dinoflagellate</name>
    <dbReference type="NCBI Taxonomy" id="89957"/>
    <lineage>
        <taxon>Eukaryota</taxon>
        <taxon>Sar</taxon>
        <taxon>Alveolata</taxon>
        <taxon>Dinophyceae</taxon>
        <taxon>Suessiales</taxon>
        <taxon>Suessiaceae</taxon>
        <taxon>Polarella</taxon>
    </lineage>
</organism>
<sequence>MGVNEALAIVQKMGSLDHAEFSFDEQCPFDTDMSLRLPSLGLQLCFDAFQQDLRVIAVCLKAADHEASMLPTLAYGSRVFAGSETFGHLEEQHICFDIRDSPLSFRFRKIWWTCSLLGVSILQSCLEWQLRRLRVCGSLLLKPHLSSRQCLPCPTSLRPSWCGPPWASSSRARCCVSDRCLRMSSQTSGLPRKFVSRTSMPCVSTPLGYPRQGLVLTITTTISTSAWTSCLMGVLTLSRRNLPTHERFSRYSRCFFQVPFELDQEGLAALAAGDALMAEPEAVVAVVVGSDLLERPVVVACFGWCLLVCVCVLCACVWVCGCVCVCVCDVAGFGG</sequence>
<keyword evidence="3" id="KW-1185">Reference proteome</keyword>
<evidence type="ECO:0000313" key="2">
    <source>
        <dbReference type="EMBL" id="CAE8624930.1"/>
    </source>
</evidence>
<feature type="non-terminal residue" evidence="2">
    <location>
        <position position="1"/>
    </location>
</feature>
<dbReference type="AlphaFoldDB" id="A0A813GCT1"/>
<evidence type="ECO:0000256" key="1">
    <source>
        <dbReference type="SAM" id="Phobius"/>
    </source>
</evidence>
<dbReference type="Pfam" id="PF03676">
    <property type="entry name" value="PHAF1"/>
    <property type="match status" value="1"/>
</dbReference>
<keyword evidence="1" id="KW-0472">Membrane</keyword>
<reference evidence="2" key="1">
    <citation type="submission" date="2021-02" db="EMBL/GenBank/DDBJ databases">
        <authorList>
            <person name="Dougan E. K."/>
            <person name="Rhodes N."/>
            <person name="Thang M."/>
            <person name="Chan C."/>
        </authorList>
    </citation>
    <scope>NUCLEOTIDE SEQUENCE</scope>
</reference>
<keyword evidence="1" id="KW-1133">Transmembrane helix</keyword>
<dbReference type="Proteomes" id="UP000654075">
    <property type="component" value="Unassembled WGS sequence"/>
</dbReference>
<keyword evidence="1" id="KW-0812">Transmembrane</keyword>
<accession>A0A813GCT1</accession>
<comment type="caution">
    <text evidence="2">The sequence shown here is derived from an EMBL/GenBank/DDBJ whole genome shotgun (WGS) entry which is preliminary data.</text>
</comment>
<proteinExistence type="predicted"/>
<dbReference type="EMBL" id="CAJNNV010028534">
    <property type="protein sequence ID" value="CAE8624930.1"/>
    <property type="molecule type" value="Genomic_DNA"/>
</dbReference>
<gene>
    <name evidence="2" type="ORF">PGLA1383_LOCUS42019</name>
</gene>
<name>A0A813GCT1_POLGL</name>
<dbReference type="OrthoDB" id="411211at2759"/>
<dbReference type="InterPro" id="IPR005373">
    <property type="entry name" value="PHAF1"/>
</dbReference>
<evidence type="ECO:0000313" key="3">
    <source>
        <dbReference type="Proteomes" id="UP000654075"/>
    </source>
</evidence>
<protein>
    <submittedName>
        <fullName evidence="2">Uncharacterized protein</fullName>
    </submittedName>
</protein>
<feature type="transmembrane region" description="Helical" evidence="1">
    <location>
        <begin position="297"/>
        <end position="319"/>
    </location>
</feature>